<evidence type="ECO:0000313" key="2">
    <source>
        <dbReference type="EMBL" id="MBD1388660.1"/>
    </source>
</evidence>
<keyword evidence="3" id="KW-1185">Reference proteome</keyword>
<evidence type="ECO:0008006" key="4">
    <source>
        <dbReference type="Google" id="ProtNLM"/>
    </source>
</evidence>
<sequence length="556" mass="62690">MKLNVTLRSLLMAAVCTSVGLPAMAKEPGALSNIYLPDFSYAGYEYGEKQPDTKGWKVIHVNDHGLLPNDNEDDTVALLALLDSLKKQSQPVIVQFGKGRYILSEIIRIQRSNIVLRGSGQSTTELYFPRPLELVKFPEELRELSEYLVKQNKYERRPKDNMHMLFSNWSWSGGFLWTGVEGERIKSYLKEYDRKVKPLAKLTSGGKDDFTFTVDSAKQLKVGDIVRINWYNREGKGGSLIPELYGDPTDIEIGSHHWNFPDMALIRQHTKITGISGNKVTIKTPLLHAADPRWQPDITEWKHISNVGFEHFTINFPIHPWVAHHVEPGFNGMFLTRTHNGWVKDITIHNADSGILTENAANLTIENVTTTAHEENALAHYSVQTGGVSLVLVKNLTVANPMWHSISANTFGNKNVYVNSRILVDPYIDQHGGANHENLFDNTEAYITLDEDLADQQGYYSYPLFTAGGAPYWRPQHGKYNTLWNTKLYFSNGAGSDKPVVIDGMKSTSEGRIIGLSGNLPIKLKYNDITYKELINGEVTGVPSLYHYQLNKRLKN</sequence>
<reference evidence="2" key="1">
    <citation type="submission" date="2020-09" db="EMBL/GenBank/DDBJ databases">
        <title>A novel bacterium of genus Neiella, isolated from South China Sea.</title>
        <authorList>
            <person name="Huang H."/>
            <person name="Mo K."/>
            <person name="Hu Y."/>
        </authorList>
    </citation>
    <scope>NUCLEOTIDE SEQUENCE</scope>
    <source>
        <strain evidence="2">HB171785</strain>
    </source>
</reference>
<dbReference type="InterPro" id="IPR012334">
    <property type="entry name" value="Pectin_lyas_fold"/>
</dbReference>
<protein>
    <recommendedName>
        <fullName evidence="4">Pectate lyase superfamily protein domain-containing protein</fullName>
    </recommendedName>
</protein>
<dbReference type="Proteomes" id="UP000638014">
    <property type="component" value="Unassembled WGS sequence"/>
</dbReference>
<keyword evidence="1" id="KW-0732">Signal</keyword>
<evidence type="ECO:0000256" key="1">
    <source>
        <dbReference type="SAM" id="SignalP"/>
    </source>
</evidence>
<dbReference type="RefSeq" id="WP_191143769.1">
    <property type="nucleotide sequence ID" value="NZ_JACXAF010000004.1"/>
</dbReference>
<feature type="chain" id="PRO_5035168903" description="Pectate lyase superfamily protein domain-containing protein" evidence="1">
    <location>
        <begin position="26"/>
        <end position="556"/>
    </location>
</feature>
<dbReference type="Gene3D" id="2.160.20.10">
    <property type="entry name" value="Single-stranded right-handed beta-helix, Pectin lyase-like"/>
    <property type="match status" value="2"/>
</dbReference>
<dbReference type="SUPFAM" id="SSF51126">
    <property type="entry name" value="Pectin lyase-like"/>
    <property type="match status" value="1"/>
</dbReference>
<dbReference type="AlphaFoldDB" id="A0A8J6R270"/>
<dbReference type="EMBL" id="JACXAF010000004">
    <property type="protein sequence ID" value="MBD1388660.1"/>
    <property type="molecule type" value="Genomic_DNA"/>
</dbReference>
<feature type="signal peptide" evidence="1">
    <location>
        <begin position="1"/>
        <end position="25"/>
    </location>
</feature>
<gene>
    <name evidence="2" type="ORF">IC617_04390</name>
</gene>
<organism evidence="2 3">
    <name type="scientific">Neiella litorisoli</name>
    <dbReference type="NCBI Taxonomy" id="2771431"/>
    <lineage>
        <taxon>Bacteria</taxon>
        <taxon>Pseudomonadati</taxon>
        <taxon>Pseudomonadota</taxon>
        <taxon>Gammaproteobacteria</taxon>
        <taxon>Alteromonadales</taxon>
        <taxon>Echinimonadaceae</taxon>
        <taxon>Neiella</taxon>
    </lineage>
</organism>
<name>A0A8J6R270_9GAMM</name>
<evidence type="ECO:0000313" key="3">
    <source>
        <dbReference type="Proteomes" id="UP000638014"/>
    </source>
</evidence>
<comment type="caution">
    <text evidence="2">The sequence shown here is derived from an EMBL/GenBank/DDBJ whole genome shotgun (WGS) entry which is preliminary data.</text>
</comment>
<accession>A0A8J6R270</accession>
<proteinExistence type="predicted"/>
<dbReference type="InterPro" id="IPR011050">
    <property type="entry name" value="Pectin_lyase_fold/virulence"/>
</dbReference>